<evidence type="ECO:0000313" key="4">
    <source>
        <dbReference type="EMBL" id="RPD40390.1"/>
    </source>
</evidence>
<comment type="caution">
    <text evidence="4">The sequence shown here is derived from an EMBL/GenBank/DDBJ whole genome shotgun (WGS) entry which is preliminary data.</text>
</comment>
<name>A0A3N4MJV9_9BACT</name>
<evidence type="ECO:0000313" key="5">
    <source>
        <dbReference type="Proteomes" id="UP000279089"/>
    </source>
</evidence>
<dbReference type="Pfam" id="PF04336">
    <property type="entry name" value="ACP_PD"/>
    <property type="match status" value="1"/>
</dbReference>
<accession>A0A3N4MJV9</accession>
<dbReference type="Proteomes" id="UP000279089">
    <property type="component" value="Unassembled WGS sequence"/>
</dbReference>
<proteinExistence type="predicted"/>
<dbReference type="RefSeq" id="WP_123864667.1">
    <property type="nucleotide sequence ID" value="NZ_QXZY01000008.1"/>
</dbReference>
<gene>
    <name evidence="4" type="ORF">EG028_13860</name>
</gene>
<sequence length="198" mass="22971">MNYLAHAYLSFQDPAVTTGQMIADFVKGKQFYSYPEEIRRGIRLHRALDEYTDQHPATREGKNIFRPTCGLYGGVFMDIVYDHYLANDPERFNTLTLAAFAESTYGIIQARHDELPPVFQQVFHYMRSHNWLYGYRHKDGVLQSFKGMVRRAKYFPHPVDVPFGVFTDNYKALRACYNSFFPDAVAFMKNETGKGPEP</sequence>
<dbReference type="GO" id="GO:0006633">
    <property type="term" value="P:fatty acid biosynthetic process"/>
    <property type="evidence" value="ECO:0007669"/>
    <property type="project" value="InterPro"/>
</dbReference>
<keyword evidence="1" id="KW-0444">Lipid biosynthesis</keyword>
<dbReference type="PANTHER" id="PTHR38764:SF1">
    <property type="entry name" value="ACYL CARRIER PROTEIN PHOSPHODIESTERASE"/>
    <property type="match status" value="1"/>
</dbReference>
<evidence type="ECO:0000256" key="2">
    <source>
        <dbReference type="ARBA" id="ARBA00022801"/>
    </source>
</evidence>
<organism evidence="4 5">
    <name type="scientific">Chitinophaga barathri</name>
    <dbReference type="NCBI Taxonomy" id="1647451"/>
    <lineage>
        <taxon>Bacteria</taxon>
        <taxon>Pseudomonadati</taxon>
        <taxon>Bacteroidota</taxon>
        <taxon>Chitinophagia</taxon>
        <taxon>Chitinophagales</taxon>
        <taxon>Chitinophagaceae</taxon>
        <taxon>Chitinophaga</taxon>
    </lineage>
</organism>
<keyword evidence="2" id="KW-0378">Hydrolase</keyword>
<keyword evidence="3" id="KW-0443">Lipid metabolism</keyword>
<protein>
    <submittedName>
        <fullName evidence="4">DUF479 domain-containing protein</fullName>
    </submittedName>
</protein>
<dbReference type="InterPro" id="IPR007431">
    <property type="entry name" value="ACP_PD"/>
</dbReference>
<keyword evidence="5" id="KW-1185">Reference proteome</keyword>
<evidence type="ECO:0000256" key="1">
    <source>
        <dbReference type="ARBA" id="ARBA00022516"/>
    </source>
</evidence>
<reference evidence="5" key="1">
    <citation type="submission" date="2018-11" db="EMBL/GenBank/DDBJ databases">
        <title>Chitinophaga lutea sp.nov., isolate from arsenic contaminated soil.</title>
        <authorList>
            <person name="Zong Y."/>
        </authorList>
    </citation>
    <scope>NUCLEOTIDE SEQUENCE [LARGE SCALE GENOMIC DNA]</scope>
    <source>
        <strain evidence="5">YLT18</strain>
    </source>
</reference>
<dbReference type="PANTHER" id="PTHR38764">
    <property type="entry name" value="ACYL CARRIER PROTEIN PHOSPHODIESTERASE"/>
    <property type="match status" value="1"/>
</dbReference>
<dbReference type="GO" id="GO:0008770">
    <property type="term" value="F:[acyl-carrier-protein] phosphodiesterase activity"/>
    <property type="evidence" value="ECO:0007669"/>
    <property type="project" value="InterPro"/>
</dbReference>
<dbReference type="EMBL" id="RMBX01000007">
    <property type="protein sequence ID" value="RPD40390.1"/>
    <property type="molecule type" value="Genomic_DNA"/>
</dbReference>
<dbReference type="AlphaFoldDB" id="A0A3N4MJV9"/>
<evidence type="ECO:0000256" key="3">
    <source>
        <dbReference type="ARBA" id="ARBA00023098"/>
    </source>
</evidence>